<dbReference type="PANTHER" id="PTHR22937:SF136">
    <property type="entry name" value="RING-TYPE E3 UBIQUITIN TRANSFERASE"/>
    <property type="match status" value="1"/>
</dbReference>
<protein>
    <recommendedName>
        <fullName evidence="2">RING-type E3 ubiquitin transferase</fullName>
        <ecNumber evidence="2">2.3.2.27</ecNumber>
    </recommendedName>
</protein>
<keyword evidence="3" id="KW-0808">Transferase</keyword>
<dbReference type="InterPro" id="IPR013083">
    <property type="entry name" value="Znf_RING/FYVE/PHD"/>
</dbReference>
<evidence type="ECO:0000256" key="3">
    <source>
        <dbReference type="ARBA" id="ARBA00022679"/>
    </source>
</evidence>
<evidence type="ECO:0000256" key="9">
    <source>
        <dbReference type="SAM" id="MobiDB-lite"/>
    </source>
</evidence>
<dbReference type="EC" id="2.3.2.27" evidence="2"/>
<dbReference type="InterPro" id="IPR001841">
    <property type="entry name" value="Znf_RING"/>
</dbReference>
<comment type="catalytic activity">
    <reaction evidence="1">
        <text>S-ubiquitinyl-[E2 ubiquitin-conjugating enzyme]-L-cysteine + [acceptor protein]-L-lysine = [E2 ubiquitin-conjugating enzyme]-L-cysteine + N(6)-ubiquitinyl-[acceptor protein]-L-lysine.</text>
        <dbReference type="EC" id="2.3.2.27"/>
    </reaction>
</comment>
<feature type="compositionally biased region" description="Low complexity" evidence="9">
    <location>
        <begin position="291"/>
        <end position="300"/>
    </location>
</feature>
<dbReference type="InterPro" id="IPR045191">
    <property type="entry name" value="MBR1/2-like"/>
</dbReference>
<proteinExistence type="predicted"/>
<name>A0AAW2JV88_SESRA</name>
<keyword evidence="7" id="KW-0862">Zinc</keyword>
<dbReference type="EMBL" id="JACGWJ010000032">
    <property type="protein sequence ID" value="KAL0297401.1"/>
    <property type="molecule type" value="Genomic_DNA"/>
</dbReference>
<feature type="region of interest" description="Disordered" evidence="9">
    <location>
        <begin position="213"/>
        <end position="367"/>
    </location>
</feature>
<feature type="region of interest" description="Disordered" evidence="9">
    <location>
        <begin position="69"/>
        <end position="198"/>
    </location>
</feature>
<dbReference type="AlphaFoldDB" id="A0AAW2JV88"/>
<dbReference type="PANTHER" id="PTHR22937">
    <property type="entry name" value="E3 UBIQUITIN-PROTEIN LIGASE RNF165"/>
    <property type="match status" value="1"/>
</dbReference>
<evidence type="ECO:0000256" key="8">
    <source>
        <dbReference type="PROSITE-ProRule" id="PRU00175"/>
    </source>
</evidence>
<keyword evidence="4" id="KW-0479">Metal-binding</keyword>
<feature type="compositionally biased region" description="Polar residues" evidence="9">
    <location>
        <begin position="169"/>
        <end position="197"/>
    </location>
</feature>
<keyword evidence="5 8" id="KW-0863">Zinc-finger</keyword>
<dbReference type="Gene3D" id="3.30.40.10">
    <property type="entry name" value="Zinc/RING finger domain, C3HC4 (zinc finger)"/>
    <property type="match status" value="1"/>
</dbReference>
<dbReference type="GO" id="GO:0061630">
    <property type="term" value="F:ubiquitin protein ligase activity"/>
    <property type="evidence" value="ECO:0007669"/>
    <property type="project" value="UniProtKB-EC"/>
</dbReference>
<comment type="caution">
    <text evidence="11">The sequence shown here is derived from an EMBL/GenBank/DDBJ whole genome shotgun (WGS) entry which is preliminary data.</text>
</comment>
<evidence type="ECO:0000256" key="1">
    <source>
        <dbReference type="ARBA" id="ARBA00000900"/>
    </source>
</evidence>
<keyword evidence="6" id="KW-0833">Ubl conjugation pathway</keyword>
<accession>A0AAW2JV88</accession>
<reference evidence="11" key="2">
    <citation type="journal article" date="2024" name="Plant">
        <title>Genomic evolution and insights into agronomic trait innovations of Sesamum species.</title>
        <authorList>
            <person name="Miao H."/>
            <person name="Wang L."/>
            <person name="Qu L."/>
            <person name="Liu H."/>
            <person name="Sun Y."/>
            <person name="Le M."/>
            <person name="Wang Q."/>
            <person name="Wei S."/>
            <person name="Zheng Y."/>
            <person name="Lin W."/>
            <person name="Duan Y."/>
            <person name="Cao H."/>
            <person name="Xiong S."/>
            <person name="Wang X."/>
            <person name="Wei L."/>
            <person name="Li C."/>
            <person name="Ma Q."/>
            <person name="Ju M."/>
            <person name="Zhao R."/>
            <person name="Li G."/>
            <person name="Mu C."/>
            <person name="Tian Q."/>
            <person name="Mei H."/>
            <person name="Zhang T."/>
            <person name="Gao T."/>
            <person name="Zhang H."/>
        </authorList>
    </citation>
    <scope>NUCLEOTIDE SEQUENCE</scope>
    <source>
        <strain evidence="11">G02</strain>
    </source>
</reference>
<feature type="compositionally biased region" description="Polar residues" evidence="9">
    <location>
        <begin position="69"/>
        <end position="83"/>
    </location>
</feature>
<dbReference type="SMART" id="SM00184">
    <property type="entry name" value="RING"/>
    <property type="match status" value="1"/>
</dbReference>
<sequence>MDRYSGKRSAAGVMAPRKGYNVTFKDTTTDRDQNEFCNRIGCSGRIKYSSQNVKIGSPDKGKCSRHSFCSSNGNEMIGNSSRSRSVRTRAKGSYLDPSRKLSSQLEFDQSESSQSGDSEAPELVSSPSRSPTRRHLESMNNAREVHMGEIGSSSLPSNTRSREKLQHKSGPNSQPASSVPSISQDSGLGTLNSSNRSRYGLRNMKCNSISDVVSASCSSSESKSAGKNVMKKRSPEGESSLSRRRQTNSAASIDGNVFASTSGISISGSRHSSFTPGEDSTPATSVRTRRSTNINNSRMRLSYRPNGRNSSSIRESAFGVPQFPDSEMPINIGGPRSSQQFTATGSSSGSSSYSLSSRNDDDNQSTLMPFTSAELGFSHLMSRDSLPRYNMDGIAEQFLALETSLFLGGLNLHDQHRDMRLDIDNMSYEELLALEERMGTVSTALSEEALSKCVRRSMYQTTPSEVRVAGLGEDGDDIQCSICQEEYELGDEIGKLVSCQHGYHLTCINQWLRLKNWCPICKAAASPS</sequence>
<evidence type="ECO:0000256" key="2">
    <source>
        <dbReference type="ARBA" id="ARBA00012483"/>
    </source>
</evidence>
<dbReference type="SUPFAM" id="SSF57850">
    <property type="entry name" value="RING/U-box"/>
    <property type="match status" value="1"/>
</dbReference>
<dbReference type="FunFam" id="3.30.40.10:FF:000504">
    <property type="entry name" value="E3 ubiquitin-protein ligase arkadia"/>
    <property type="match status" value="1"/>
</dbReference>
<feature type="compositionally biased region" description="Low complexity" evidence="9">
    <location>
        <begin position="337"/>
        <end position="357"/>
    </location>
</feature>
<dbReference type="Pfam" id="PF13639">
    <property type="entry name" value="zf-RING_2"/>
    <property type="match status" value="1"/>
</dbReference>
<evidence type="ECO:0000256" key="7">
    <source>
        <dbReference type="ARBA" id="ARBA00022833"/>
    </source>
</evidence>
<organism evidence="11">
    <name type="scientific">Sesamum radiatum</name>
    <name type="common">Black benniseed</name>
    <dbReference type="NCBI Taxonomy" id="300843"/>
    <lineage>
        <taxon>Eukaryota</taxon>
        <taxon>Viridiplantae</taxon>
        <taxon>Streptophyta</taxon>
        <taxon>Embryophyta</taxon>
        <taxon>Tracheophyta</taxon>
        <taxon>Spermatophyta</taxon>
        <taxon>Magnoliopsida</taxon>
        <taxon>eudicotyledons</taxon>
        <taxon>Gunneridae</taxon>
        <taxon>Pentapetalae</taxon>
        <taxon>asterids</taxon>
        <taxon>lamiids</taxon>
        <taxon>Lamiales</taxon>
        <taxon>Pedaliaceae</taxon>
        <taxon>Sesamum</taxon>
    </lineage>
</organism>
<evidence type="ECO:0000256" key="6">
    <source>
        <dbReference type="ARBA" id="ARBA00022786"/>
    </source>
</evidence>
<gene>
    <name evidence="11" type="ORF">Sradi_6792200</name>
</gene>
<evidence type="ECO:0000313" key="11">
    <source>
        <dbReference type="EMBL" id="KAL0297401.1"/>
    </source>
</evidence>
<dbReference type="PROSITE" id="PS50089">
    <property type="entry name" value="ZF_RING_2"/>
    <property type="match status" value="1"/>
</dbReference>
<feature type="compositionally biased region" description="Low complexity" evidence="9">
    <location>
        <begin position="213"/>
        <end position="223"/>
    </location>
</feature>
<reference evidence="11" key="1">
    <citation type="submission" date="2020-06" db="EMBL/GenBank/DDBJ databases">
        <authorList>
            <person name="Li T."/>
            <person name="Hu X."/>
            <person name="Zhang T."/>
            <person name="Song X."/>
            <person name="Zhang H."/>
            <person name="Dai N."/>
            <person name="Sheng W."/>
            <person name="Hou X."/>
            <person name="Wei L."/>
        </authorList>
    </citation>
    <scope>NUCLEOTIDE SEQUENCE</scope>
    <source>
        <strain evidence="11">G02</strain>
        <tissue evidence="11">Leaf</tissue>
    </source>
</reference>
<evidence type="ECO:0000256" key="4">
    <source>
        <dbReference type="ARBA" id="ARBA00022723"/>
    </source>
</evidence>
<dbReference type="GO" id="GO:0008270">
    <property type="term" value="F:zinc ion binding"/>
    <property type="evidence" value="ECO:0007669"/>
    <property type="project" value="UniProtKB-KW"/>
</dbReference>
<evidence type="ECO:0000259" key="10">
    <source>
        <dbReference type="PROSITE" id="PS50089"/>
    </source>
</evidence>
<feature type="domain" description="RING-type" evidence="10">
    <location>
        <begin position="480"/>
        <end position="522"/>
    </location>
</feature>
<feature type="compositionally biased region" description="Low complexity" evidence="9">
    <location>
        <begin position="260"/>
        <end position="273"/>
    </location>
</feature>
<evidence type="ECO:0000256" key="5">
    <source>
        <dbReference type="ARBA" id="ARBA00022771"/>
    </source>
</evidence>